<keyword evidence="5" id="KW-0378">Hydrolase</keyword>
<evidence type="ECO:0000256" key="4">
    <source>
        <dbReference type="ARBA" id="ARBA00022741"/>
    </source>
</evidence>
<dbReference type="PANTHER" id="PTHR34139:SF1">
    <property type="entry name" value="RNASE MJ1380-RELATED"/>
    <property type="match status" value="1"/>
</dbReference>
<sequence>MENNNKDIRHLMAMLQYIDEIENIESRQPLDKTLGDHDVELSAILMKLSQIGELVGRLSLNTADDYPDVPWRKIKNLRNVIAHDYESIKLDIIRDVLTKFLPELKQQLPMIIDRETKRTRFEYEN</sequence>
<dbReference type="Proteomes" id="UP000500741">
    <property type="component" value="Chromosome"/>
</dbReference>
<keyword evidence="4" id="KW-0547">Nucleotide-binding</keyword>
<dbReference type="GO" id="GO:0000166">
    <property type="term" value="F:nucleotide binding"/>
    <property type="evidence" value="ECO:0007669"/>
    <property type="project" value="UniProtKB-KW"/>
</dbReference>
<gene>
    <name evidence="6" type="ORF">G7084_00460</name>
</gene>
<name>A0A6G8AY75_9LACO</name>
<evidence type="ECO:0000256" key="1">
    <source>
        <dbReference type="ARBA" id="ARBA00022553"/>
    </source>
</evidence>
<evidence type="ECO:0000256" key="2">
    <source>
        <dbReference type="ARBA" id="ARBA00022649"/>
    </source>
</evidence>
<dbReference type="Pfam" id="PF01934">
    <property type="entry name" value="HepT-like"/>
    <property type="match status" value="1"/>
</dbReference>
<evidence type="ECO:0000256" key="5">
    <source>
        <dbReference type="ARBA" id="ARBA00022801"/>
    </source>
</evidence>
<reference evidence="6 7" key="1">
    <citation type="submission" date="2020-03" db="EMBL/GenBank/DDBJ databases">
        <title>Weissella sp. nov., isolated from Cybister lewisianus.</title>
        <authorList>
            <person name="Hyun D.-W."/>
            <person name="Bae J.-W."/>
        </authorList>
    </citation>
    <scope>NUCLEOTIDE SEQUENCE [LARGE SCALE GENOMIC DNA]</scope>
    <source>
        <strain evidence="6 7">HDW19</strain>
    </source>
</reference>
<keyword evidence="7" id="KW-1185">Reference proteome</keyword>
<keyword evidence="1" id="KW-0597">Phosphoprotein</keyword>
<dbReference type="PANTHER" id="PTHR34139">
    <property type="entry name" value="UPF0331 PROTEIN MJ0127"/>
    <property type="match status" value="1"/>
</dbReference>
<accession>A0A6G8AY75</accession>
<evidence type="ECO:0000313" key="7">
    <source>
        <dbReference type="Proteomes" id="UP000500741"/>
    </source>
</evidence>
<dbReference type="InterPro" id="IPR051813">
    <property type="entry name" value="HepT_RNase_toxin"/>
</dbReference>
<dbReference type="EMBL" id="CP049888">
    <property type="protein sequence ID" value="QIL49930.1"/>
    <property type="molecule type" value="Genomic_DNA"/>
</dbReference>
<dbReference type="RefSeq" id="WP_166009038.1">
    <property type="nucleotide sequence ID" value="NZ_CP049888.1"/>
</dbReference>
<dbReference type="AlphaFoldDB" id="A0A6G8AY75"/>
<dbReference type="KEGG" id="wco:G7084_00460"/>
<keyword evidence="2" id="KW-1277">Toxin-antitoxin system</keyword>
<keyword evidence="3" id="KW-0540">Nuclease</keyword>
<dbReference type="GO" id="GO:0016787">
    <property type="term" value="F:hydrolase activity"/>
    <property type="evidence" value="ECO:0007669"/>
    <property type="project" value="UniProtKB-KW"/>
</dbReference>
<dbReference type="GO" id="GO:0004540">
    <property type="term" value="F:RNA nuclease activity"/>
    <property type="evidence" value="ECO:0007669"/>
    <property type="project" value="InterPro"/>
</dbReference>
<evidence type="ECO:0000256" key="3">
    <source>
        <dbReference type="ARBA" id="ARBA00022722"/>
    </source>
</evidence>
<protein>
    <submittedName>
        <fullName evidence="6">DUF86 domain-containing protein</fullName>
    </submittedName>
</protein>
<dbReference type="GO" id="GO:0110001">
    <property type="term" value="C:toxin-antitoxin complex"/>
    <property type="evidence" value="ECO:0007669"/>
    <property type="project" value="InterPro"/>
</dbReference>
<dbReference type="InterPro" id="IPR008201">
    <property type="entry name" value="HepT-like"/>
</dbReference>
<evidence type="ECO:0000313" key="6">
    <source>
        <dbReference type="EMBL" id="QIL49930.1"/>
    </source>
</evidence>
<organism evidence="6 7">
    <name type="scientific">Weissella coleopterorum</name>
    <dbReference type="NCBI Taxonomy" id="2714949"/>
    <lineage>
        <taxon>Bacteria</taxon>
        <taxon>Bacillati</taxon>
        <taxon>Bacillota</taxon>
        <taxon>Bacilli</taxon>
        <taxon>Lactobacillales</taxon>
        <taxon>Lactobacillaceae</taxon>
        <taxon>Weissella</taxon>
    </lineage>
</organism>
<proteinExistence type="predicted"/>